<dbReference type="EMBL" id="UYSU01033677">
    <property type="protein sequence ID" value="VDL92796.1"/>
    <property type="molecule type" value="Genomic_DNA"/>
</dbReference>
<feature type="region of interest" description="Disordered" evidence="1">
    <location>
        <begin position="43"/>
        <end position="66"/>
    </location>
</feature>
<feature type="region of interest" description="Disordered" evidence="1">
    <location>
        <begin position="1"/>
        <end position="21"/>
    </location>
</feature>
<dbReference type="Proteomes" id="UP000275846">
    <property type="component" value="Unassembled WGS sequence"/>
</dbReference>
<protein>
    <submittedName>
        <fullName evidence="4">TMEM132D_N domain-containing protein</fullName>
    </submittedName>
</protein>
<dbReference type="OrthoDB" id="1744952at2759"/>
<dbReference type="WBParaSite" id="SSLN_0000661301-mRNA-1">
    <property type="protein sequence ID" value="SSLN_0000661301-mRNA-1"/>
    <property type="gene ID" value="SSLN_0000661301"/>
</dbReference>
<evidence type="ECO:0000313" key="4">
    <source>
        <dbReference type="WBParaSite" id="SSLN_0000661301-mRNA-1"/>
    </source>
</evidence>
<organism evidence="4">
    <name type="scientific">Schistocephalus solidus</name>
    <name type="common">Tapeworm</name>
    <dbReference type="NCBI Taxonomy" id="70667"/>
    <lineage>
        <taxon>Eukaryota</taxon>
        <taxon>Metazoa</taxon>
        <taxon>Spiralia</taxon>
        <taxon>Lophotrochozoa</taxon>
        <taxon>Platyhelminthes</taxon>
        <taxon>Cestoda</taxon>
        <taxon>Eucestoda</taxon>
        <taxon>Diphyllobothriidea</taxon>
        <taxon>Diphyllobothriidae</taxon>
        <taxon>Schistocephalus</taxon>
    </lineage>
</organism>
<proteinExistence type="predicted"/>
<keyword evidence="3" id="KW-1185">Reference proteome</keyword>
<evidence type="ECO:0000313" key="3">
    <source>
        <dbReference type="Proteomes" id="UP000275846"/>
    </source>
</evidence>
<name>A0A183SQB3_SCHSO</name>
<dbReference type="AlphaFoldDB" id="A0A183SQB3"/>
<accession>A0A183SQB3</accession>
<reference evidence="2 3" key="2">
    <citation type="submission" date="2018-11" db="EMBL/GenBank/DDBJ databases">
        <authorList>
            <consortium name="Pathogen Informatics"/>
        </authorList>
    </citation>
    <scope>NUCLEOTIDE SEQUENCE [LARGE SCALE GENOMIC DNA]</scope>
    <source>
        <strain evidence="2 3">NST_G2</strain>
    </source>
</reference>
<reference evidence="4" key="1">
    <citation type="submission" date="2016-06" db="UniProtKB">
        <authorList>
            <consortium name="WormBaseParasite"/>
        </authorList>
    </citation>
    <scope>IDENTIFICATION</scope>
</reference>
<gene>
    <name evidence="2" type="ORF">SSLN_LOCUS6411</name>
</gene>
<sequence length="155" mass="16880">MIRGSRPGQFSPFSSPTKDAEYRKSKNNFHILKNWVEPGFELSPSSMSPIGAGPASPGTPLVPGGLRRSRRRFRGVAGSHTGSPGEFHVLNAPLHLPHHGVDAEDSGPLQDFRVRDPVLPSQLQYSAKVAQMKVIQPPGLVRVDGPDLRSVKECR</sequence>
<evidence type="ECO:0000313" key="2">
    <source>
        <dbReference type="EMBL" id="VDL92796.1"/>
    </source>
</evidence>
<evidence type="ECO:0000256" key="1">
    <source>
        <dbReference type="SAM" id="MobiDB-lite"/>
    </source>
</evidence>